<keyword evidence="1" id="KW-0472">Membrane</keyword>
<proteinExistence type="predicted"/>
<evidence type="ECO:0000256" key="1">
    <source>
        <dbReference type="SAM" id="Phobius"/>
    </source>
</evidence>
<dbReference type="RefSeq" id="WP_265721134.1">
    <property type="nucleotide sequence ID" value="NZ_JAPIVK010000008.1"/>
</dbReference>
<reference evidence="3" key="1">
    <citation type="journal article" date="2019" name="Int. J. Syst. Evol. Microbiol.">
        <title>The Global Catalogue of Microorganisms (GCM) 10K type strain sequencing project: providing services to taxonomists for standard genome sequencing and annotation.</title>
        <authorList>
            <consortium name="The Broad Institute Genomics Platform"/>
            <consortium name="The Broad Institute Genome Sequencing Center for Infectious Disease"/>
            <person name="Wu L."/>
            <person name="Ma J."/>
        </authorList>
    </citation>
    <scope>NUCLEOTIDE SEQUENCE [LARGE SCALE GENOMIC DNA]</scope>
    <source>
        <strain evidence="3">KCTC 12848</strain>
    </source>
</reference>
<comment type="caution">
    <text evidence="2">The sequence shown here is derived from an EMBL/GenBank/DDBJ whole genome shotgun (WGS) entry which is preliminary data.</text>
</comment>
<feature type="transmembrane region" description="Helical" evidence="1">
    <location>
        <begin position="45"/>
        <end position="64"/>
    </location>
</feature>
<evidence type="ECO:0008006" key="4">
    <source>
        <dbReference type="Google" id="ProtNLM"/>
    </source>
</evidence>
<evidence type="ECO:0000313" key="3">
    <source>
        <dbReference type="Proteomes" id="UP001597425"/>
    </source>
</evidence>
<sequence>MNIIDSRCGNCGSSLGAKAVLVRMGFECQCKSCQAYCQTPHKLSYLYLCFFLVALPFIFMFWISEVSESLAWFALALGGSWLLVYFGEFLLLSPVCATAEEYAVSKKEKNYKILGFLLLFFVVWLIVR</sequence>
<name>A0ABW5E7I8_9GAMM</name>
<dbReference type="Proteomes" id="UP001597425">
    <property type="component" value="Unassembled WGS sequence"/>
</dbReference>
<dbReference type="EMBL" id="JBHUJD010000001">
    <property type="protein sequence ID" value="MFD2309013.1"/>
    <property type="molecule type" value="Genomic_DNA"/>
</dbReference>
<protein>
    <recommendedName>
        <fullName evidence="4">DUF983 domain-containing protein</fullName>
    </recommendedName>
</protein>
<organism evidence="2 3">
    <name type="scientific">Microbulbifer halophilus</name>
    <dbReference type="NCBI Taxonomy" id="453963"/>
    <lineage>
        <taxon>Bacteria</taxon>
        <taxon>Pseudomonadati</taxon>
        <taxon>Pseudomonadota</taxon>
        <taxon>Gammaproteobacteria</taxon>
        <taxon>Cellvibrionales</taxon>
        <taxon>Microbulbiferaceae</taxon>
        <taxon>Microbulbifer</taxon>
    </lineage>
</organism>
<keyword evidence="3" id="KW-1185">Reference proteome</keyword>
<evidence type="ECO:0000313" key="2">
    <source>
        <dbReference type="EMBL" id="MFD2309013.1"/>
    </source>
</evidence>
<feature type="transmembrane region" description="Helical" evidence="1">
    <location>
        <begin position="70"/>
        <end position="91"/>
    </location>
</feature>
<feature type="transmembrane region" description="Helical" evidence="1">
    <location>
        <begin position="111"/>
        <end position="127"/>
    </location>
</feature>
<keyword evidence="1" id="KW-1133">Transmembrane helix</keyword>
<gene>
    <name evidence="2" type="ORF">ACFSKX_01170</name>
</gene>
<accession>A0ABW5E7I8</accession>
<keyword evidence="1" id="KW-0812">Transmembrane</keyword>